<dbReference type="AlphaFoldDB" id="A0A6N9TJG1"/>
<dbReference type="InterPro" id="IPR055270">
    <property type="entry name" value="Glyco_tran_10_C"/>
</dbReference>
<dbReference type="EMBL" id="JAAAWO010000008">
    <property type="protein sequence ID" value="NDW16235.1"/>
    <property type="molecule type" value="Genomic_DNA"/>
</dbReference>
<dbReference type="Gene3D" id="3.40.50.11660">
    <property type="entry name" value="Glycosyl transferase family 10, C-terminal domain"/>
    <property type="match status" value="1"/>
</dbReference>
<dbReference type="SUPFAM" id="SSF53756">
    <property type="entry name" value="UDP-Glycosyltransferase/glycogen phosphorylase"/>
    <property type="match status" value="1"/>
</dbReference>
<evidence type="ECO:0000259" key="1">
    <source>
        <dbReference type="Pfam" id="PF00852"/>
    </source>
</evidence>
<feature type="domain" description="Fucosyltransferase C-terminal" evidence="1">
    <location>
        <begin position="177"/>
        <end position="267"/>
    </location>
</feature>
<accession>A0A6N9TJG1</accession>
<evidence type="ECO:0000313" key="3">
    <source>
        <dbReference type="Proteomes" id="UP000471381"/>
    </source>
</evidence>
<organism evidence="2 3">
    <name type="scientific">Alteromonas genovensis</name>
    <dbReference type="NCBI Taxonomy" id="471225"/>
    <lineage>
        <taxon>Bacteria</taxon>
        <taxon>Pseudomonadati</taxon>
        <taxon>Pseudomonadota</taxon>
        <taxon>Gammaproteobacteria</taxon>
        <taxon>Alteromonadales</taxon>
        <taxon>Alteromonadaceae</taxon>
        <taxon>Alteromonas/Salinimonas group</taxon>
        <taxon>Alteromonas</taxon>
    </lineage>
</organism>
<dbReference type="Pfam" id="PF00852">
    <property type="entry name" value="Glyco_transf_10"/>
    <property type="match status" value="1"/>
</dbReference>
<dbReference type="Proteomes" id="UP000471381">
    <property type="component" value="Unassembled WGS sequence"/>
</dbReference>
<comment type="caution">
    <text evidence="2">The sequence shown here is derived from an EMBL/GenBank/DDBJ whole genome shotgun (WGS) entry which is preliminary data.</text>
</comment>
<name>A0A6N9TJG1_9ALTE</name>
<dbReference type="InterPro" id="IPR038577">
    <property type="entry name" value="GT10-like_C_sf"/>
</dbReference>
<keyword evidence="3" id="KW-1185">Reference proteome</keyword>
<proteinExistence type="predicted"/>
<evidence type="ECO:0000313" key="2">
    <source>
        <dbReference type="EMBL" id="NDW16235.1"/>
    </source>
</evidence>
<protein>
    <recommendedName>
        <fullName evidence="1">Fucosyltransferase C-terminal domain-containing protein</fullName>
    </recommendedName>
</protein>
<sequence>MSLIGIVKSSNCGSIVDNIVKELLEREVFRFLEVQICEDDLDKLIDCDVVICFGFRLHLSVTENIFSKLLHATSVGCHILFWTHESFWDHQSNSGYFQFGRFFHHMNCYTGDVFTSEKSFYFGEYGKFWADSSKCKVERPSKDFLFNRFNSEKRKKVCAYATRFDDVYFNNQPHSLTQTRNKLIEYLHSKGCCSVFGNGWESKLGVPINSTRSGVENRSWGAVKLEESSASFSFSVCLENSVIKHYVTEKISHSLEAWLIPIYCFDNDLKGFDTSAAINISKDMSNADLEAVYDTVVNMGFEEYFDRLSTLIENYNAHLVSRDKLKEHRLQPIIRIEQKIGYLISRITL</sequence>
<gene>
    <name evidence="2" type="ORF">GTQ48_11965</name>
</gene>
<reference evidence="2 3" key="1">
    <citation type="submission" date="2020-01" db="EMBL/GenBank/DDBJ databases">
        <title>Genomes of bacteria type strains.</title>
        <authorList>
            <person name="Chen J."/>
            <person name="Zhu S."/>
            <person name="Yang J."/>
        </authorList>
    </citation>
    <scope>NUCLEOTIDE SEQUENCE [LARGE SCALE GENOMIC DNA]</scope>
    <source>
        <strain evidence="2 3">LMG 24078</strain>
    </source>
</reference>
<dbReference type="RefSeq" id="WP_163106899.1">
    <property type="nucleotide sequence ID" value="NZ_JAAAWO010000008.1"/>
</dbReference>